<feature type="coiled-coil region" evidence="1">
    <location>
        <begin position="1108"/>
        <end position="1150"/>
    </location>
</feature>
<feature type="compositionally biased region" description="Basic and acidic residues" evidence="2">
    <location>
        <begin position="1350"/>
        <end position="1374"/>
    </location>
</feature>
<dbReference type="PANTHER" id="PTHR17271">
    <property type="entry name" value="PLECKSTRIN HOMOLOGY PH DOMAIN-CONTAINING PROTEIN"/>
    <property type="match status" value="1"/>
</dbReference>
<dbReference type="InterPro" id="IPR052223">
    <property type="entry name" value="Actin_Cytoskeleton_Reg"/>
</dbReference>
<organism evidence="4 5">
    <name type="scientific">Porites evermanni</name>
    <dbReference type="NCBI Taxonomy" id="104178"/>
    <lineage>
        <taxon>Eukaryota</taxon>
        <taxon>Metazoa</taxon>
        <taxon>Cnidaria</taxon>
        <taxon>Anthozoa</taxon>
        <taxon>Hexacorallia</taxon>
        <taxon>Scleractinia</taxon>
        <taxon>Fungiina</taxon>
        <taxon>Poritidae</taxon>
        <taxon>Porites</taxon>
    </lineage>
</organism>
<reference evidence="4 5" key="1">
    <citation type="submission" date="2022-05" db="EMBL/GenBank/DDBJ databases">
        <authorList>
            <consortium name="Genoscope - CEA"/>
            <person name="William W."/>
        </authorList>
    </citation>
    <scope>NUCLEOTIDE SEQUENCE [LARGE SCALE GENOMIC DNA]</scope>
</reference>
<protein>
    <recommendedName>
        <fullName evidence="3">PH domain-containing protein</fullName>
    </recommendedName>
</protein>
<feature type="coiled-coil region" evidence="1">
    <location>
        <begin position="416"/>
        <end position="506"/>
    </location>
</feature>
<gene>
    <name evidence="4" type="ORF">PEVE_00007999</name>
</gene>
<evidence type="ECO:0000259" key="3">
    <source>
        <dbReference type="PROSITE" id="PS50003"/>
    </source>
</evidence>
<feature type="coiled-coil region" evidence="1">
    <location>
        <begin position="1527"/>
        <end position="1572"/>
    </location>
</feature>
<keyword evidence="1" id="KW-0175">Coiled coil</keyword>
<dbReference type="SUPFAM" id="SSF50729">
    <property type="entry name" value="PH domain-like"/>
    <property type="match status" value="1"/>
</dbReference>
<dbReference type="PROSITE" id="PS50003">
    <property type="entry name" value="PH_DOMAIN"/>
    <property type="match status" value="1"/>
</dbReference>
<feature type="region of interest" description="Disordered" evidence="2">
    <location>
        <begin position="1346"/>
        <end position="1374"/>
    </location>
</feature>
<feature type="compositionally biased region" description="Low complexity" evidence="2">
    <location>
        <begin position="179"/>
        <end position="205"/>
    </location>
</feature>
<evidence type="ECO:0000313" key="4">
    <source>
        <dbReference type="EMBL" id="CAH3020638.1"/>
    </source>
</evidence>
<accession>A0ABN8LTN3</accession>
<feature type="coiled-coil region" evidence="1">
    <location>
        <begin position="1632"/>
        <end position="1807"/>
    </location>
</feature>
<dbReference type="Pfam" id="PF00169">
    <property type="entry name" value="PH"/>
    <property type="match status" value="1"/>
</dbReference>
<feature type="compositionally biased region" description="Polar residues" evidence="2">
    <location>
        <begin position="207"/>
        <end position="231"/>
    </location>
</feature>
<proteinExistence type="predicted"/>
<feature type="region of interest" description="Disordered" evidence="2">
    <location>
        <begin position="1866"/>
        <end position="1966"/>
    </location>
</feature>
<dbReference type="Gene3D" id="6.10.250.1820">
    <property type="match status" value="1"/>
</dbReference>
<feature type="compositionally biased region" description="Basic and acidic residues" evidence="2">
    <location>
        <begin position="1912"/>
        <end position="1921"/>
    </location>
</feature>
<feature type="coiled-coil region" evidence="1">
    <location>
        <begin position="1406"/>
        <end position="1480"/>
    </location>
</feature>
<feature type="compositionally biased region" description="Basic and acidic residues" evidence="2">
    <location>
        <begin position="1871"/>
        <end position="1892"/>
    </location>
</feature>
<dbReference type="Gene3D" id="2.30.29.30">
    <property type="entry name" value="Pleckstrin-homology domain (PH domain)/Phosphotyrosine-binding domain (PTB)"/>
    <property type="match status" value="1"/>
</dbReference>
<feature type="domain" description="PH" evidence="3">
    <location>
        <begin position="58"/>
        <end position="168"/>
    </location>
</feature>
<feature type="compositionally biased region" description="Basic and acidic residues" evidence="2">
    <location>
        <begin position="542"/>
        <end position="552"/>
    </location>
</feature>
<dbReference type="EMBL" id="CALNXI010000154">
    <property type="protein sequence ID" value="CAH3020638.1"/>
    <property type="molecule type" value="Genomic_DNA"/>
</dbReference>
<feature type="region of interest" description="Disordered" evidence="2">
    <location>
        <begin position="533"/>
        <end position="556"/>
    </location>
</feature>
<sequence>MADRACRNFKPNVFNSSKCQNCFKLREAHSSSVTGPDVPHQIVSRKQSAQKVYPRIRTVVKSGVLCITNQDSLEKGRVTPTRWSKRWFVLNSTGTLDYFYHDEEKNCSTECLDGTVNLDLCSGMFVGEGDTGEPFSIGLKLGKKTYYLKAENRLELDNWSRVLKPFVQASPAYIPRRNSSTSSASSTESDVFTSSSSSSVGRVPSFGKSTVSRVASTPLSSMPASTRASMNTEEKQTSLQLEKLKDENKRLREQSVLSARQKDSTHMLEQELKAKEDRIKELEKENAQCKDYQKAVMFQEKELQESRTKLKDLKQQLEERDKLLQQHKGKISIHAKELAEAKADLQEANSIIGIHRANIESLKSELSSMKGSGKEKLILAGEEPESDQVFSLRAEANGHGGKSDQPNLESKLSILMQKLKQNERELLVKSKELEKANESRSKVAKYTRSLLQELESKLSNNERKLAEVENQLVNKNLELEYEQKRRLKVEEENNRLCTELESLSDERKKDGLSKEVVELLNTAKERVASETITATSTSSVEKLPEPKFEKLQKTSSDSASLVEELGRLKSSLELAENASKKNEAKRKENESVLKLANRENERLKDSLKDKKQEIESLKSQRHAIEGDLKRKGNEIETLQKELRKLEDRNADVLEKNRELEERLQTVESELTESMEREIFLQTENETDEGERWDVKERIVGLEEEISIYKDKVRELEAKLSELEEANDLRVASGKNRLLELEELLKRKDNEFFENERTYAKRERELRKEEEAKRDAMEIEFNRDKLRLEELETKLRDAQDLFQSEARKIKEKDNELYELKKQVKVMVFREDAERHIDELELELKDKEKNLSETEKSLIQANEKISEYEQKLRDYESVEKVPDSKRAVDLVNKIRVLENELEESRERLATAEEKLMDYEVEEKLLSAELQKSKRDDEEINVVELKKKLTDAEERIKKYEDFAKDKNLKLIESEEKVLELAEELARRLTVEQETAEWIEGVESNLSVREEELVKTRENLILKAKQLDEEKCGILDVMELSMKYIKELELAISEEKGNSKELERQLDDERMRVSQVVEEMKETKVLEGQDVVNESVKVEEMVERLASCEKRREIEATRVKQLQTELEDSKRKFAEELIVERNLHGDELRKLNEETLQVSGAATSEDDELKLRLTSRVITLQSDISELKASHQQEMEKVRAQHKKELENARREAILENSVKEVIPESGVEMDSRVSELETELKEMTERYESQMELLKKSHSREMDKLKRSSGDGTDGLQTEVVQLQVEMENMSQKYMEEIESLKVQHGEELEQLKRDMAVVLQASLGAVASPAKDDSNVQQLKQRIKELEDETEELSRKYNEELKSEREKQQRDLEQTRNDMMTVIQAIRSENYRLDSEDGVGSQKPKELQNELTKMRADYEARIAELQQKHEEVLREAKKFRSSVPHATLEEEAERDSHLGKRIQDLEAELATSKEEFQRQLELKDSQHEEEVNLLKADMLVAIQVARSGAIVSNDSSPSVSQEVSKTVTRAGVQLSLEEAVARIDELETEVETSKKQFKKEKAELEKSLKKSEAATMFGLRRTEDMSIKIYQMQKEMESIDRKYQKEIQMYKDAFERDKEEKCQMGDWETLASENDSLRLEIEELDLKIEEMESAHSAEVSMLKQKLGDEKILNVEDLRLKIKGLEDVIEEQRLEHEKELEDVKQERDNSLQEVKRRHEKELEALKQEQRVLNGASAKAALVNSSDLREKEKKIKDLEFKVEELETLLEVKRRRHKEEIKTLRQRLDDELQKHSEDVRSHRTKVRMLERRKSEHSISLGFNMEDDYKKMYDEQRSENIKLKFTVEKQKKELDELRTQLAEAAQVAEAAKTAAAVEEKPEPVFERRTPRADSRRPVSDSFAAGFSYSRGTSAQDTNTKETLRKTSSDAPAVTDPVWKRPSGGSLPRQTSSDAGRTKPFLRQLSKGVETSGMGSVAARVAMYQTAATKFKGKDGQGK</sequence>
<dbReference type="SMART" id="SM00233">
    <property type="entry name" value="PH"/>
    <property type="match status" value="1"/>
</dbReference>
<evidence type="ECO:0000256" key="2">
    <source>
        <dbReference type="SAM" id="MobiDB-lite"/>
    </source>
</evidence>
<dbReference type="InterPro" id="IPR001849">
    <property type="entry name" value="PH_domain"/>
</dbReference>
<evidence type="ECO:0000256" key="1">
    <source>
        <dbReference type="SAM" id="Coils"/>
    </source>
</evidence>
<keyword evidence="5" id="KW-1185">Reference proteome</keyword>
<feature type="region of interest" description="Disordered" evidence="2">
    <location>
        <begin position="175"/>
        <end position="239"/>
    </location>
</feature>
<comment type="caution">
    <text evidence="4">The sequence shown here is derived from an EMBL/GenBank/DDBJ whole genome shotgun (WGS) entry which is preliminary data.</text>
</comment>
<dbReference type="InterPro" id="IPR011993">
    <property type="entry name" value="PH-like_dom_sf"/>
</dbReference>
<feature type="coiled-coil region" evidence="1">
    <location>
        <begin position="568"/>
        <end position="1075"/>
    </location>
</feature>
<dbReference type="Proteomes" id="UP001159427">
    <property type="component" value="Unassembled WGS sequence"/>
</dbReference>
<evidence type="ECO:0000313" key="5">
    <source>
        <dbReference type="Proteomes" id="UP001159427"/>
    </source>
</evidence>
<name>A0ABN8LTN3_9CNID</name>
<dbReference type="PANTHER" id="PTHR17271:SF1">
    <property type="entry name" value="PROTEIN OUTSPREAD"/>
    <property type="match status" value="1"/>
</dbReference>